<dbReference type="SUPFAM" id="SSF55874">
    <property type="entry name" value="ATPase domain of HSP90 chaperone/DNA topoisomerase II/histidine kinase"/>
    <property type="match status" value="1"/>
</dbReference>
<evidence type="ECO:0000256" key="5">
    <source>
        <dbReference type="ARBA" id="ARBA00023012"/>
    </source>
</evidence>
<dbReference type="SMART" id="SM00387">
    <property type="entry name" value="HATPase_c"/>
    <property type="match status" value="1"/>
</dbReference>
<dbReference type="SUPFAM" id="SSF47384">
    <property type="entry name" value="Homodimeric domain of signal transducing histidine kinase"/>
    <property type="match status" value="1"/>
</dbReference>
<evidence type="ECO:0000259" key="6">
    <source>
        <dbReference type="PROSITE" id="PS50109"/>
    </source>
</evidence>
<dbReference type="Gene3D" id="3.30.565.10">
    <property type="entry name" value="Histidine kinase-like ATPase, C-terminal domain"/>
    <property type="match status" value="1"/>
</dbReference>
<dbReference type="PANTHER" id="PTHR43711:SF1">
    <property type="entry name" value="HISTIDINE KINASE 1"/>
    <property type="match status" value="1"/>
</dbReference>
<feature type="domain" description="Histidine kinase" evidence="6">
    <location>
        <begin position="156"/>
        <end position="368"/>
    </location>
</feature>
<evidence type="ECO:0000313" key="7">
    <source>
        <dbReference type="EMBL" id="EMY15733.1"/>
    </source>
</evidence>
<dbReference type="Pfam" id="PF00512">
    <property type="entry name" value="HisKA"/>
    <property type="match status" value="1"/>
</dbReference>
<dbReference type="PANTHER" id="PTHR43711">
    <property type="entry name" value="TWO-COMPONENT HISTIDINE KINASE"/>
    <property type="match status" value="1"/>
</dbReference>
<accession>N1U5G4</accession>
<sequence>MEFEKMELIQEILDNTEDKISFVEFIPYPVLLSRVKGDQFQTLYLNRSFREIIGYKVKEIPTIEDWFVQAYPDENYREKVKLDWLTEVGEIRKSEKHSIVMKTKIRTKSNGERWFHLRSTEFGGLNAFAFQDIHDLETLNLELIRSNSFKSQLLSILAHDLRTPLIQIISLISLFKNEEIPSIDLYQHLSKLNLQTHLTIDLIDNTLNWVKTNSKNIVTNKISFDPIPIMEEITMLYNDYIRLKCLQVNLEFDENFKVFSDVNIFKMIVRNLFVNALKFSNSGGKIFLRGTIFPDCQRISVVDEGIGISAEELEKIFSKEFYSSIGTLNENGSGLGIKLCRDFAQLIDAEFCLKSEKYRGTCASLVFK</sequence>
<dbReference type="GO" id="GO:0000155">
    <property type="term" value="F:phosphorelay sensor kinase activity"/>
    <property type="evidence" value="ECO:0007669"/>
    <property type="project" value="InterPro"/>
</dbReference>
<dbReference type="CDD" id="cd00082">
    <property type="entry name" value="HisKA"/>
    <property type="match status" value="1"/>
</dbReference>
<gene>
    <name evidence="7" type="ORF">LEP1GSC043_0726</name>
</gene>
<dbReference type="InterPro" id="IPR003661">
    <property type="entry name" value="HisK_dim/P_dom"/>
</dbReference>
<proteinExistence type="predicted"/>
<protein>
    <recommendedName>
        <fullName evidence="2">histidine kinase</fullName>
        <ecNumber evidence="2">2.7.13.3</ecNumber>
    </recommendedName>
</protein>
<evidence type="ECO:0000256" key="3">
    <source>
        <dbReference type="ARBA" id="ARBA00022679"/>
    </source>
</evidence>
<dbReference type="PROSITE" id="PS50109">
    <property type="entry name" value="HIS_KIN"/>
    <property type="match status" value="1"/>
</dbReference>
<dbReference type="Gene3D" id="3.30.450.20">
    <property type="entry name" value="PAS domain"/>
    <property type="match status" value="1"/>
</dbReference>
<dbReference type="InterPro" id="IPR036097">
    <property type="entry name" value="HisK_dim/P_sf"/>
</dbReference>
<dbReference type="EMBL" id="AHMI02000068">
    <property type="protein sequence ID" value="EMY15733.1"/>
    <property type="molecule type" value="Genomic_DNA"/>
</dbReference>
<dbReference type="Pfam" id="PF02518">
    <property type="entry name" value="HATPase_c"/>
    <property type="match status" value="1"/>
</dbReference>
<name>N1U5G4_9LEPT</name>
<dbReference type="SMART" id="SM00388">
    <property type="entry name" value="HisKA"/>
    <property type="match status" value="1"/>
</dbReference>
<evidence type="ECO:0000313" key="8">
    <source>
        <dbReference type="Proteomes" id="UP000012249"/>
    </source>
</evidence>
<comment type="caution">
    <text evidence="7">The sequence shown here is derived from an EMBL/GenBank/DDBJ whole genome shotgun (WGS) entry which is preliminary data.</text>
</comment>
<dbReference type="AlphaFoldDB" id="N1U5G4"/>
<organism evidence="7 8">
    <name type="scientific">Leptospira weilii str. Ecochallenge</name>
    <dbReference type="NCBI Taxonomy" id="1049986"/>
    <lineage>
        <taxon>Bacteria</taxon>
        <taxon>Pseudomonadati</taxon>
        <taxon>Spirochaetota</taxon>
        <taxon>Spirochaetia</taxon>
        <taxon>Leptospirales</taxon>
        <taxon>Leptospiraceae</taxon>
        <taxon>Leptospira</taxon>
    </lineage>
</organism>
<dbReference type="InterPro" id="IPR003594">
    <property type="entry name" value="HATPase_dom"/>
</dbReference>
<reference evidence="7 8" key="1">
    <citation type="submission" date="2013-02" db="EMBL/GenBank/DDBJ databases">
        <authorList>
            <person name="Harkins D.M."/>
            <person name="Durkin A.S."/>
            <person name="Brinkac L.M."/>
            <person name="Haft D.H."/>
            <person name="Selengut J.D."/>
            <person name="Sanka R."/>
            <person name="DePew J."/>
            <person name="Purushe J."/>
            <person name="Haake D.A."/>
            <person name="Matsunaga J."/>
            <person name="Vinetz J.M."/>
            <person name="Sutton G.G."/>
            <person name="Nierman W.C."/>
            <person name="Fouts D.E."/>
        </authorList>
    </citation>
    <scope>NUCLEOTIDE SEQUENCE [LARGE SCALE GENOMIC DNA]</scope>
    <source>
        <strain evidence="7 8">Ecochallenge</strain>
    </source>
</reference>
<dbReference type="Gene3D" id="1.10.287.130">
    <property type="match status" value="1"/>
</dbReference>
<keyword evidence="4" id="KW-0418">Kinase</keyword>
<comment type="catalytic activity">
    <reaction evidence="1">
        <text>ATP + protein L-histidine = ADP + protein N-phospho-L-histidine.</text>
        <dbReference type="EC" id="2.7.13.3"/>
    </reaction>
</comment>
<evidence type="ECO:0000256" key="1">
    <source>
        <dbReference type="ARBA" id="ARBA00000085"/>
    </source>
</evidence>
<keyword evidence="5" id="KW-0902">Two-component regulatory system</keyword>
<evidence type="ECO:0000256" key="4">
    <source>
        <dbReference type="ARBA" id="ARBA00022777"/>
    </source>
</evidence>
<dbReference type="InterPro" id="IPR050736">
    <property type="entry name" value="Sensor_HK_Regulatory"/>
</dbReference>
<dbReference type="EC" id="2.7.13.3" evidence="2"/>
<keyword evidence="3" id="KW-0808">Transferase</keyword>
<dbReference type="InterPro" id="IPR036890">
    <property type="entry name" value="HATPase_C_sf"/>
</dbReference>
<evidence type="ECO:0000256" key="2">
    <source>
        <dbReference type="ARBA" id="ARBA00012438"/>
    </source>
</evidence>
<dbReference type="InterPro" id="IPR005467">
    <property type="entry name" value="His_kinase_dom"/>
</dbReference>
<dbReference type="Proteomes" id="UP000012249">
    <property type="component" value="Unassembled WGS sequence"/>
</dbReference>